<accession>A0A5S9PCQ5</accession>
<sequence length="120" mass="12124">MARASALLIVLAGLLAGLGLPGSPWGSALAQGYGPPPGAYAPYDAPPAPRGRAAGPVDPDAATRMLSARGFSNISVIRRRGATIILEANGPRGERVQVVVDGASGAISGMKVIGFGDKRY</sequence>
<keyword evidence="2" id="KW-1185">Reference proteome</keyword>
<evidence type="ECO:0000313" key="1">
    <source>
        <dbReference type="EMBL" id="CAA0101556.1"/>
    </source>
</evidence>
<evidence type="ECO:0000313" key="2">
    <source>
        <dbReference type="Proteomes" id="UP000433050"/>
    </source>
</evidence>
<organism evidence="1 2">
    <name type="scientific">Starkeya nomas</name>
    <dbReference type="NCBI Taxonomy" id="2666134"/>
    <lineage>
        <taxon>Bacteria</taxon>
        <taxon>Pseudomonadati</taxon>
        <taxon>Pseudomonadota</taxon>
        <taxon>Alphaproteobacteria</taxon>
        <taxon>Hyphomicrobiales</taxon>
        <taxon>Xanthobacteraceae</taxon>
        <taxon>Starkeya</taxon>
    </lineage>
</organism>
<protein>
    <recommendedName>
        <fullName evidence="3">PepSY domain-containing protein</fullName>
    </recommendedName>
</protein>
<name>A0A5S9PCQ5_9HYPH</name>
<dbReference type="AlphaFoldDB" id="A0A5S9PCQ5"/>
<evidence type="ECO:0008006" key="3">
    <source>
        <dbReference type="Google" id="ProtNLM"/>
    </source>
</evidence>
<dbReference type="EMBL" id="CACSAS010000001">
    <property type="protein sequence ID" value="CAA0101556.1"/>
    <property type="molecule type" value="Genomic_DNA"/>
</dbReference>
<proteinExistence type="predicted"/>
<dbReference type="Proteomes" id="UP000433050">
    <property type="component" value="Unassembled WGS sequence"/>
</dbReference>
<dbReference type="RefSeq" id="WP_144344382.1">
    <property type="nucleotide sequence ID" value="NZ_CACSAS010000001.1"/>
</dbReference>
<reference evidence="1 2" key="1">
    <citation type="submission" date="2019-12" db="EMBL/GenBank/DDBJ databases">
        <authorList>
            <person name="Reyes-Prieto M."/>
        </authorList>
    </citation>
    <scope>NUCLEOTIDE SEQUENCE [LARGE SCALE GENOMIC DNA]</scope>
    <source>
        <strain evidence="1">HF14-78462</strain>
    </source>
</reference>
<gene>
    <name evidence="1" type="ORF">STARVERO_02775</name>
</gene>